<name>A0A815CFC0_ADIRI</name>
<comment type="caution">
    <text evidence="3">The sequence shown here is derived from an EMBL/GenBank/DDBJ whole genome shotgun (WGS) entry which is preliminary data.</text>
</comment>
<accession>A0A815CFC0</accession>
<evidence type="ECO:0000256" key="1">
    <source>
        <dbReference type="SAM" id="Coils"/>
    </source>
</evidence>
<feature type="coiled-coil region" evidence="1">
    <location>
        <begin position="119"/>
        <end position="153"/>
    </location>
</feature>
<organism evidence="3 4">
    <name type="scientific">Adineta ricciae</name>
    <name type="common">Rotifer</name>
    <dbReference type="NCBI Taxonomy" id="249248"/>
    <lineage>
        <taxon>Eukaryota</taxon>
        <taxon>Metazoa</taxon>
        <taxon>Spiralia</taxon>
        <taxon>Gnathifera</taxon>
        <taxon>Rotifera</taxon>
        <taxon>Eurotatoria</taxon>
        <taxon>Bdelloidea</taxon>
        <taxon>Adinetida</taxon>
        <taxon>Adinetidae</taxon>
        <taxon>Adineta</taxon>
    </lineage>
</organism>
<keyword evidence="4" id="KW-1185">Reference proteome</keyword>
<proteinExistence type="predicted"/>
<evidence type="ECO:0000313" key="3">
    <source>
        <dbReference type="EMBL" id="CAF1286613.1"/>
    </source>
</evidence>
<reference evidence="3" key="1">
    <citation type="submission" date="2021-02" db="EMBL/GenBank/DDBJ databases">
        <authorList>
            <person name="Nowell W R."/>
        </authorList>
    </citation>
    <scope>NUCLEOTIDE SEQUENCE</scope>
</reference>
<sequence>MSQNATNGDWATIKALIPTLDTTEQRRILERAPDWLEDVKETLDNICDELEGEIQKITRKQSNSYLRATTNTASVVFDIISICTMPSALFTTAAKAMAGGAVAIHTACTIGDLIASGKAENILVELRNDLERIKQYEAQRQELERRLNTILRP</sequence>
<dbReference type="EMBL" id="CAJNOR010002383">
    <property type="protein sequence ID" value="CAF1286613.1"/>
    <property type="molecule type" value="Genomic_DNA"/>
</dbReference>
<evidence type="ECO:0000313" key="2">
    <source>
        <dbReference type="EMBL" id="CAF0995560.1"/>
    </source>
</evidence>
<dbReference type="Proteomes" id="UP000663828">
    <property type="component" value="Unassembled WGS sequence"/>
</dbReference>
<keyword evidence="1" id="KW-0175">Coiled coil</keyword>
<dbReference type="Proteomes" id="UP000663852">
    <property type="component" value="Unassembled WGS sequence"/>
</dbReference>
<gene>
    <name evidence="2" type="ORF">EDS130_LOCUS14614</name>
    <name evidence="3" type="ORF">XAT740_LOCUS28105</name>
</gene>
<dbReference type="AlphaFoldDB" id="A0A815CFC0"/>
<dbReference type="OrthoDB" id="10619657at2759"/>
<protein>
    <submittedName>
        <fullName evidence="3">Uncharacterized protein</fullName>
    </submittedName>
</protein>
<evidence type="ECO:0000313" key="4">
    <source>
        <dbReference type="Proteomes" id="UP000663828"/>
    </source>
</evidence>
<dbReference type="EMBL" id="CAJNOJ010000060">
    <property type="protein sequence ID" value="CAF0995560.1"/>
    <property type="molecule type" value="Genomic_DNA"/>
</dbReference>